<accession>A0AAV1CUL9</accession>
<dbReference type="InterPro" id="IPR005123">
    <property type="entry name" value="Oxoglu/Fe-dep_dioxygenase_dom"/>
</dbReference>
<proteinExistence type="inferred from homology"/>
<evidence type="ECO:0000313" key="6">
    <source>
        <dbReference type="Proteomes" id="UP001161247"/>
    </source>
</evidence>
<keyword evidence="1 3" id="KW-0479">Metal-binding</keyword>
<keyword evidence="3" id="KW-0560">Oxidoreductase</keyword>
<comment type="similarity">
    <text evidence="3">Belongs to the iron/ascorbate-dependent oxidoreductase family.</text>
</comment>
<dbReference type="SUPFAM" id="SSF51197">
    <property type="entry name" value="Clavaminate synthase-like"/>
    <property type="match status" value="1"/>
</dbReference>
<dbReference type="InterPro" id="IPR050231">
    <property type="entry name" value="Iron_ascorbate_oxido_reductase"/>
</dbReference>
<dbReference type="Proteomes" id="UP001161247">
    <property type="component" value="Chromosome 3"/>
</dbReference>
<dbReference type="PANTHER" id="PTHR47990">
    <property type="entry name" value="2-OXOGLUTARATE (2OG) AND FE(II)-DEPENDENT OXYGENASE SUPERFAMILY PROTEIN-RELATED"/>
    <property type="match status" value="1"/>
</dbReference>
<dbReference type="Pfam" id="PF03171">
    <property type="entry name" value="2OG-FeII_Oxy"/>
    <property type="match status" value="1"/>
</dbReference>
<evidence type="ECO:0000256" key="3">
    <source>
        <dbReference type="RuleBase" id="RU003682"/>
    </source>
</evidence>
<dbReference type="Gene3D" id="2.60.120.330">
    <property type="entry name" value="B-lactam Antibiotic, Isopenicillin N Synthase, Chain"/>
    <property type="match status" value="1"/>
</dbReference>
<keyword evidence="6" id="KW-1185">Reference proteome</keyword>
<name>A0AAV1CUL9_OLDCO</name>
<evidence type="ECO:0000313" key="5">
    <source>
        <dbReference type="EMBL" id="CAI9098823.1"/>
    </source>
</evidence>
<dbReference type="GO" id="GO:0046872">
    <property type="term" value="F:metal ion binding"/>
    <property type="evidence" value="ECO:0007669"/>
    <property type="project" value="UniProtKB-KW"/>
</dbReference>
<dbReference type="PROSITE" id="PS51471">
    <property type="entry name" value="FE2OG_OXY"/>
    <property type="match status" value="1"/>
</dbReference>
<protein>
    <submittedName>
        <fullName evidence="5">OLC1v1035539C1</fullName>
    </submittedName>
</protein>
<dbReference type="GO" id="GO:0009805">
    <property type="term" value="P:coumarin biosynthetic process"/>
    <property type="evidence" value="ECO:0007669"/>
    <property type="project" value="UniProtKB-ARBA"/>
</dbReference>
<dbReference type="GO" id="GO:0002238">
    <property type="term" value="P:response to molecule of fungal origin"/>
    <property type="evidence" value="ECO:0007669"/>
    <property type="project" value="UniProtKB-ARBA"/>
</dbReference>
<dbReference type="Pfam" id="PF14226">
    <property type="entry name" value="DIOX_N"/>
    <property type="match status" value="1"/>
</dbReference>
<keyword evidence="2 3" id="KW-0408">Iron</keyword>
<dbReference type="InterPro" id="IPR026992">
    <property type="entry name" value="DIOX_N"/>
</dbReference>
<dbReference type="AlphaFoldDB" id="A0AAV1CUL9"/>
<dbReference type="GO" id="GO:0016706">
    <property type="term" value="F:2-oxoglutarate-dependent dioxygenase activity"/>
    <property type="evidence" value="ECO:0007669"/>
    <property type="project" value="UniProtKB-ARBA"/>
</dbReference>
<reference evidence="5" key="1">
    <citation type="submission" date="2023-03" db="EMBL/GenBank/DDBJ databases">
        <authorList>
            <person name="Julca I."/>
        </authorList>
    </citation>
    <scope>NUCLEOTIDE SEQUENCE</scope>
</reference>
<gene>
    <name evidence="5" type="ORF">OLC1_LOCUS8944</name>
</gene>
<feature type="domain" description="Fe2OG dioxygenase" evidence="4">
    <location>
        <begin position="168"/>
        <end position="266"/>
    </location>
</feature>
<dbReference type="InterPro" id="IPR027443">
    <property type="entry name" value="IPNS-like_sf"/>
</dbReference>
<organism evidence="5 6">
    <name type="scientific">Oldenlandia corymbosa var. corymbosa</name>
    <dbReference type="NCBI Taxonomy" id="529605"/>
    <lineage>
        <taxon>Eukaryota</taxon>
        <taxon>Viridiplantae</taxon>
        <taxon>Streptophyta</taxon>
        <taxon>Embryophyta</taxon>
        <taxon>Tracheophyta</taxon>
        <taxon>Spermatophyta</taxon>
        <taxon>Magnoliopsida</taxon>
        <taxon>eudicotyledons</taxon>
        <taxon>Gunneridae</taxon>
        <taxon>Pentapetalae</taxon>
        <taxon>asterids</taxon>
        <taxon>lamiids</taxon>
        <taxon>Gentianales</taxon>
        <taxon>Rubiaceae</taxon>
        <taxon>Rubioideae</taxon>
        <taxon>Spermacoceae</taxon>
        <taxon>Hedyotis-Oldenlandia complex</taxon>
        <taxon>Oldenlandia</taxon>
    </lineage>
</organism>
<dbReference type="EMBL" id="OX459120">
    <property type="protein sequence ID" value="CAI9098823.1"/>
    <property type="molecule type" value="Genomic_DNA"/>
</dbReference>
<evidence type="ECO:0000256" key="2">
    <source>
        <dbReference type="ARBA" id="ARBA00023004"/>
    </source>
</evidence>
<evidence type="ECO:0000259" key="4">
    <source>
        <dbReference type="PROSITE" id="PS51471"/>
    </source>
</evidence>
<dbReference type="InterPro" id="IPR044861">
    <property type="entry name" value="IPNS-like_FE2OG_OXY"/>
</dbReference>
<evidence type="ECO:0000256" key="1">
    <source>
        <dbReference type="ARBA" id="ARBA00022723"/>
    </source>
</evidence>
<sequence>MVANSAYSLAVVDLAPFFNKEVDEEDGKNRKLVVVEEISKACTECGFFQVVNHGIPLELLKQTLDAYRAFFDLSNEEKHKLVPNPRVPTPASGYFRSPDLKKEGNEHFLIRSPQLGLNSYPKCLPRFQGSLEEIYPSFLKLASVMESIINDSLGFPPNFLKEYNRERDYDFLLGLHYFPATGTETVGKSAHEDTSCVSILYQDDVGGLQVCHNGRWISVPPIEGALVVNIGEVLRVLSNDRFKSATHKVMRSEGRNRYSLAFFHNLKGDKWVEPLPQFTKEIGELPKYRGFLLKEYMQMRLKDRRHPPERYEDLTRINYYAINQNS</sequence>